<evidence type="ECO:0000259" key="9">
    <source>
        <dbReference type="PROSITE" id="PS50109"/>
    </source>
</evidence>
<protein>
    <recommendedName>
        <fullName evidence="8">Protein-serine/threonine kinase</fullName>
        <ecNumber evidence="8">2.7.11.-</ecNumber>
    </recommendedName>
</protein>
<evidence type="ECO:0000256" key="5">
    <source>
        <dbReference type="ARBA" id="ARBA00022777"/>
    </source>
</evidence>
<dbReference type="InParanoid" id="Q6BXJ3"/>
<dbReference type="Pfam" id="PF02518">
    <property type="entry name" value="HATPase_c"/>
    <property type="match status" value="1"/>
</dbReference>
<name>Q6BXJ3_DEBHA</name>
<accession>Q6BXJ3</accession>
<reference evidence="10 11" key="1">
    <citation type="journal article" date="2004" name="Nature">
        <title>Genome evolution in yeasts.</title>
        <authorList>
            <consortium name="Genolevures"/>
            <person name="Dujon B."/>
            <person name="Sherman D."/>
            <person name="Fischer G."/>
            <person name="Durrens P."/>
            <person name="Casaregola S."/>
            <person name="Lafontaine I."/>
            <person name="de Montigny J."/>
            <person name="Marck C."/>
            <person name="Neuveglise C."/>
            <person name="Talla E."/>
            <person name="Goffard N."/>
            <person name="Frangeul L."/>
            <person name="Aigle M."/>
            <person name="Anthouard V."/>
            <person name="Babour A."/>
            <person name="Barbe V."/>
            <person name="Barnay S."/>
            <person name="Blanchin S."/>
            <person name="Beckerich J.M."/>
            <person name="Beyne E."/>
            <person name="Bleykasten C."/>
            <person name="Boisrame A."/>
            <person name="Boyer J."/>
            <person name="Cattolico L."/>
            <person name="Confanioleri F."/>
            <person name="de Daruvar A."/>
            <person name="Despons L."/>
            <person name="Fabre E."/>
            <person name="Fairhead C."/>
            <person name="Ferry-Dumazet H."/>
            <person name="Groppi A."/>
            <person name="Hantraye F."/>
            <person name="Hennequin C."/>
            <person name="Jauniaux N."/>
            <person name="Joyet P."/>
            <person name="Kachouri R."/>
            <person name="Kerrest A."/>
            <person name="Koszul R."/>
            <person name="Lemaire M."/>
            <person name="Lesur I."/>
            <person name="Ma L."/>
            <person name="Muller H."/>
            <person name="Nicaud J.M."/>
            <person name="Nikolski M."/>
            <person name="Oztas S."/>
            <person name="Ozier-Kalogeropoulos O."/>
            <person name="Pellenz S."/>
            <person name="Potier S."/>
            <person name="Richard G.F."/>
            <person name="Straub M.L."/>
            <person name="Suleau A."/>
            <person name="Swennene D."/>
            <person name="Tekaia F."/>
            <person name="Wesolowski-Louvel M."/>
            <person name="Westhof E."/>
            <person name="Wirth B."/>
            <person name="Zeniou-Meyer M."/>
            <person name="Zivanovic I."/>
            <person name="Bolotin-Fukuhara M."/>
            <person name="Thierry A."/>
            <person name="Bouchier C."/>
            <person name="Caudron B."/>
            <person name="Scarpelli C."/>
            <person name="Gaillardin C."/>
            <person name="Weissenbach J."/>
            <person name="Wincker P."/>
            <person name="Souciet J.L."/>
        </authorList>
    </citation>
    <scope>NUCLEOTIDE SEQUENCE [LARGE SCALE GENOMIC DNA]</scope>
    <source>
        <strain evidence="11">ATCC 36239 / CBS 767 / BCRC 21394 / JCM 1990 / NBRC 0083 / IGC 2968</strain>
    </source>
</reference>
<dbReference type="Gene3D" id="1.20.140.20">
    <property type="entry name" value="Alpha-ketoacid/pyruvate dehydrogenase kinase, N-terminal domain"/>
    <property type="match status" value="1"/>
</dbReference>
<dbReference type="GO" id="GO:0010906">
    <property type="term" value="P:regulation of glucose metabolic process"/>
    <property type="evidence" value="ECO:0007669"/>
    <property type="project" value="TreeGrafter"/>
</dbReference>
<dbReference type="GO" id="GO:0004740">
    <property type="term" value="F:pyruvate dehydrogenase (acetyl-transferring) kinase activity"/>
    <property type="evidence" value="ECO:0007669"/>
    <property type="project" value="TreeGrafter"/>
</dbReference>
<dbReference type="Gene3D" id="3.30.565.10">
    <property type="entry name" value="Histidine kinase-like ATPase, C-terminal domain"/>
    <property type="match status" value="1"/>
</dbReference>
<keyword evidence="7 8" id="KW-0496">Mitochondrion</keyword>
<dbReference type="VEuPathDB" id="FungiDB:DEHA2B02486g"/>
<gene>
    <name evidence="10" type="ordered locus">DEHA2B02486g</name>
</gene>
<evidence type="ECO:0000256" key="2">
    <source>
        <dbReference type="ARBA" id="ARBA00022553"/>
    </source>
</evidence>
<evidence type="ECO:0000313" key="10">
    <source>
        <dbReference type="EMBL" id="CAG85064.2"/>
    </source>
</evidence>
<dbReference type="RefSeq" id="XP_457076.2">
    <property type="nucleotide sequence ID" value="XM_457076.1"/>
</dbReference>
<dbReference type="InterPro" id="IPR036784">
    <property type="entry name" value="AK/P_DHK_N_sf"/>
</dbReference>
<evidence type="ECO:0000256" key="8">
    <source>
        <dbReference type="RuleBase" id="RU366032"/>
    </source>
</evidence>
<keyword evidence="6 8" id="KW-0067">ATP-binding</keyword>
<keyword evidence="2" id="KW-0597">Phosphoprotein</keyword>
<keyword evidence="11" id="KW-1185">Reference proteome</keyword>
<dbReference type="GO" id="GO:0005524">
    <property type="term" value="F:ATP binding"/>
    <property type="evidence" value="ECO:0007669"/>
    <property type="project" value="UniProtKB-UniRule"/>
</dbReference>
<evidence type="ECO:0000256" key="7">
    <source>
        <dbReference type="ARBA" id="ARBA00023128"/>
    </source>
</evidence>
<dbReference type="InterPro" id="IPR005467">
    <property type="entry name" value="His_kinase_dom"/>
</dbReference>
<dbReference type="HOGENOM" id="CLU_023861_4_1_1"/>
<dbReference type="InterPro" id="IPR003594">
    <property type="entry name" value="HATPase_dom"/>
</dbReference>
<keyword evidence="4 8" id="KW-0547">Nucleotide-binding</keyword>
<dbReference type="OMA" id="WSYPPSA"/>
<dbReference type="SUPFAM" id="SSF69012">
    <property type="entry name" value="alpha-ketoacid dehydrogenase kinase, N-terminal domain"/>
    <property type="match status" value="1"/>
</dbReference>
<evidence type="ECO:0000256" key="4">
    <source>
        <dbReference type="ARBA" id="ARBA00022741"/>
    </source>
</evidence>
<dbReference type="PANTHER" id="PTHR11947:SF20">
    <property type="entry name" value="[3-METHYL-2-OXOBUTANOATE DEHYDROGENASE [LIPOAMIDE]] KINASE, MITOCHONDRIAL"/>
    <property type="match status" value="1"/>
</dbReference>
<dbReference type="InterPro" id="IPR018955">
    <property type="entry name" value="BCDHK/PDK_N"/>
</dbReference>
<dbReference type="PROSITE" id="PS50109">
    <property type="entry name" value="HIS_KIN"/>
    <property type="match status" value="1"/>
</dbReference>
<dbReference type="GO" id="GO:0005759">
    <property type="term" value="C:mitochondrial matrix"/>
    <property type="evidence" value="ECO:0007669"/>
    <property type="project" value="UniProtKB-SubCell"/>
</dbReference>
<organism evidence="10 11">
    <name type="scientific">Debaryomyces hansenii (strain ATCC 36239 / CBS 767 / BCRC 21394 / JCM 1990 / NBRC 0083 / IGC 2968)</name>
    <name type="common">Yeast</name>
    <name type="synonym">Torulaspora hansenii</name>
    <dbReference type="NCBI Taxonomy" id="284592"/>
    <lineage>
        <taxon>Eukaryota</taxon>
        <taxon>Fungi</taxon>
        <taxon>Dikarya</taxon>
        <taxon>Ascomycota</taxon>
        <taxon>Saccharomycotina</taxon>
        <taxon>Pichiomycetes</taxon>
        <taxon>Debaryomycetaceae</taxon>
        <taxon>Debaryomyces</taxon>
    </lineage>
</organism>
<dbReference type="EC" id="2.7.11.-" evidence="8"/>
<comment type="similarity">
    <text evidence="1 8">Belongs to the PDK/BCKDK protein kinase family.</text>
</comment>
<dbReference type="Proteomes" id="UP000000599">
    <property type="component" value="Chromosome B"/>
</dbReference>
<dbReference type="FunCoup" id="Q6BXJ3">
    <property type="interactions" value="368"/>
</dbReference>
<dbReference type="AlphaFoldDB" id="Q6BXJ3"/>
<evidence type="ECO:0000256" key="6">
    <source>
        <dbReference type="ARBA" id="ARBA00022840"/>
    </source>
</evidence>
<dbReference type="Pfam" id="PF10436">
    <property type="entry name" value="BCDHK_Adom3"/>
    <property type="match status" value="1"/>
</dbReference>
<comment type="subcellular location">
    <subcellularLocation>
        <location evidence="8">Mitochondrion matrix</location>
    </subcellularLocation>
</comment>
<dbReference type="InterPro" id="IPR036890">
    <property type="entry name" value="HATPase_C_sf"/>
</dbReference>
<evidence type="ECO:0000256" key="3">
    <source>
        <dbReference type="ARBA" id="ARBA00022679"/>
    </source>
</evidence>
<keyword evidence="3 8" id="KW-0808">Transferase</keyword>
<proteinExistence type="inferred from homology"/>
<dbReference type="GeneID" id="2913117"/>
<dbReference type="OrthoDB" id="3264224at2759"/>
<dbReference type="SUPFAM" id="SSF55874">
    <property type="entry name" value="ATPase domain of HSP90 chaperone/DNA topoisomerase II/histidine kinase"/>
    <property type="match status" value="1"/>
</dbReference>
<dbReference type="PANTHER" id="PTHR11947">
    <property type="entry name" value="PYRUVATE DEHYDROGENASE KINASE"/>
    <property type="match status" value="1"/>
</dbReference>
<sequence length="456" mass="51690">MLLNNRHILRSTGRRCLVNTISFNGRRNKTIGSYRFSSTPSKGSGLTSASAVQTMQEQQEIFLKSYKIRSSLERLIYHYAQIPLTTISLDGLCEQSKDLSSSSILQYARDTVESLLTYNARRIREFRNLPYLVVLNPSISESYSIYLETMHSLITASLNLPTTLEENEKFCNDVLSVFIDAHADTLPSISKGFDEVSRFLGVEQIKQFLDQHLKERICMRLVAHQHIELSNTLRDSSNFAEGSKYNGVIKQLDIPTVINKSAELVNDICLMKYDQSVKLEIDTNLYPPNYWSGKSPELDPKSNTDNYIFPYIEYHLDYILMELFKNSFRAHIENNVLDPVRVTISISKDPAYLELRIRDKGKGIRPATLDHMFDYSFSTYESNEGESFKTLNVPPGLGGNTIAGIGYGLPLSKNYVEIFNDTLSPNTDGEVKTKGSLTVQSYYGWGTDVYLKIVGS</sequence>
<evidence type="ECO:0000313" key="11">
    <source>
        <dbReference type="Proteomes" id="UP000000599"/>
    </source>
</evidence>
<feature type="domain" description="Histidine kinase" evidence="9">
    <location>
        <begin position="316"/>
        <end position="456"/>
    </location>
</feature>
<dbReference type="InterPro" id="IPR039028">
    <property type="entry name" value="BCKD/PDK"/>
</dbReference>
<dbReference type="KEGG" id="dha:DEHA2B02486g"/>
<dbReference type="STRING" id="284592.Q6BXJ3"/>
<dbReference type="eggNOG" id="KOG0787">
    <property type="taxonomic scope" value="Eukaryota"/>
</dbReference>
<keyword evidence="5 8" id="KW-0418">Kinase</keyword>
<evidence type="ECO:0000256" key="1">
    <source>
        <dbReference type="ARBA" id="ARBA00006155"/>
    </source>
</evidence>
<dbReference type="EMBL" id="CR382134">
    <property type="protein sequence ID" value="CAG85064.2"/>
    <property type="molecule type" value="Genomic_DNA"/>
</dbReference>